<dbReference type="OrthoDB" id="4065597at2759"/>
<evidence type="ECO:0000313" key="3">
    <source>
        <dbReference type="Proteomes" id="UP000761534"/>
    </source>
</evidence>
<evidence type="ECO:0000256" key="1">
    <source>
        <dbReference type="SAM" id="MobiDB-lite"/>
    </source>
</evidence>
<dbReference type="VEuPathDB" id="FungiDB:TRICI_002585"/>
<reference evidence="2" key="1">
    <citation type="journal article" date="2019" name="G3 (Bethesda)">
        <title>Genome Assemblies of Two Rare Opportunistic Yeast Pathogens: Diutina rugosa (syn. Candida rugosa) and Trichomonascus ciferrii (syn. Candida ciferrii).</title>
        <authorList>
            <person name="Mixao V."/>
            <person name="Saus E."/>
            <person name="Hansen A.P."/>
            <person name="Lass-Florl C."/>
            <person name="Gabaldon T."/>
        </authorList>
    </citation>
    <scope>NUCLEOTIDE SEQUENCE</scope>
    <source>
        <strain evidence="2">CBS 4856</strain>
    </source>
</reference>
<dbReference type="Pfam" id="PF17242">
    <property type="entry name" value="DUF5315"/>
    <property type="match status" value="1"/>
</dbReference>
<proteinExistence type="predicted"/>
<accession>A0A642V5E1</accession>
<dbReference type="EMBL" id="SWFS01000179">
    <property type="protein sequence ID" value="KAA8915228.1"/>
    <property type="molecule type" value="Genomic_DNA"/>
</dbReference>
<sequence length="188" mass="21553">MGVTDTSQQGSPALSKPSTGSVRRLRTNSNQNRPTVDTQQQRSFQVQYQPSDHAQVGQQFPSVTPVVDDHDRAWAEMDVLDDAVEMAHQIKANKSFFGTEHAEAMDQLRSKQTELAQLMSQTDLRHDKSQYTNLWQNNDIDSLRRDLFDEEHFETIESHVSNTLAKLDDVSKCMEQVDEHSKDFWQTT</sequence>
<feature type="region of interest" description="Disordered" evidence="1">
    <location>
        <begin position="1"/>
        <end position="42"/>
    </location>
</feature>
<protein>
    <submittedName>
        <fullName evidence="2">Uncharacterized protein</fullName>
    </submittedName>
</protein>
<evidence type="ECO:0000313" key="2">
    <source>
        <dbReference type="EMBL" id="KAA8915228.1"/>
    </source>
</evidence>
<comment type="caution">
    <text evidence="2">The sequence shown here is derived from an EMBL/GenBank/DDBJ whole genome shotgun (WGS) entry which is preliminary data.</text>
</comment>
<gene>
    <name evidence="2" type="ORF">TRICI_002585</name>
</gene>
<dbReference type="Proteomes" id="UP000761534">
    <property type="component" value="Unassembled WGS sequence"/>
</dbReference>
<name>A0A642V5E1_9ASCO</name>
<keyword evidence="3" id="KW-1185">Reference proteome</keyword>
<dbReference type="AlphaFoldDB" id="A0A642V5E1"/>
<organism evidence="2 3">
    <name type="scientific">Trichomonascus ciferrii</name>
    <dbReference type="NCBI Taxonomy" id="44093"/>
    <lineage>
        <taxon>Eukaryota</taxon>
        <taxon>Fungi</taxon>
        <taxon>Dikarya</taxon>
        <taxon>Ascomycota</taxon>
        <taxon>Saccharomycotina</taxon>
        <taxon>Dipodascomycetes</taxon>
        <taxon>Dipodascales</taxon>
        <taxon>Trichomonascaceae</taxon>
        <taxon>Trichomonascus</taxon>
        <taxon>Trichomonascus ciferrii complex</taxon>
    </lineage>
</organism>